<dbReference type="AlphaFoldDB" id="A0A2W5F1D2"/>
<dbReference type="SUPFAM" id="SSF53300">
    <property type="entry name" value="vWA-like"/>
    <property type="match status" value="1"/>
</dbReference>
<dbReference type="Gene3D" id="3.40.50.410">
    <property type="entry name" value="von Willebrand factor, type A domain"/>
    <property type="match status" value="1"/>
</dbReference>
<dbReference type="Proteomes" id="UP000249198">
    <property type="component" value="Unassembled WGS sequence"/>
</dbReference>
<protein>
    <submittedName>
        <fullName evidence="2">Cobalamin biosynthesis protein CobT</fullName>
    </submittedName>
</protein>
<dbReference type="InterPro" id="IPR036465">
    <property type="entry name" value="vWFA_dom_sf"/>
</dbReference>
<dbReference type="Pfam" id="PF06213">
    <property type="entry name" value="CobT"/>
    <property type="match status" value="1"/>
</dbReference>
<organism evidence="2 3">
    <name type="scientific">Pseudomonas kuykendallii</name>
    <dbReference type="NCBI Taxonomy" id="1007099"/>
    <lineage>
        <taxon>Bacteria</taxon>
        <taxon>Pseudomonadati</taxon>
        <taxon>Pseudomonadota</taxon>
        <taxon>Gammaproteobacteria</taxon>
        <taxon>Pseudomonadales</taxon>
        <taxon>Pseudomonadaceae</taxon>
        <taxon>Pseudomonas</taxon>
    </lineage>
</organism>
<evidence type="ECO:0000313" key="3">
    <source>
        <dbReference type="Proteomes" id="UP000249198"/>
    </source>
</evidence>
<dbReference type="PANTHER" id="PTHR41248">
    <property type="entry name" value="NORD PROTEIN"/>
    <property type="match status" value="1"/>
</dbReference>
<sequence length="575" mass="64981">MTAQRLEKRQQQVEELCAAVLRALAASPRLRYRGNRLELAGRAFPIRAPHLHPDFARDDFRSFRGVADSLALRLRHSDRALHRSRMPASPIERLVFDLLEQLRCEALVSERLPGVRHNLMHRFSQWAEQFIDSGQLENHLGLMLFTLALMSWRLLCNGHTPERIQDLLEAPRMGLLGQFGAEFGLLRKTRHDQAAFATHALNIAFCIAALIDQLEQQLGSADERRDTASEKSLAAFALLLENDGGEDGDGGGIAGASERASAQDGFRYRVFSRDHDVEQVVGKRVRAELLLELRQRLDQRILRQGLNLQRLARQLSALLAAPRLQGWEFAQEEGRLDGGRLSRLVTNPNQRDLFRREPLRPHSECVVTFLIDNSGSMRTHIESLALLVDCLSRALELAGAKTEILGFTTGQWNGGRPFKRWRGQGSPADPGRLNELCHMIYKDADTPWRRARPAIAGLLKSDLFREGVDGEALLWARQRLRQRNEPRRLLIVISDGCPMDSATHQANREDILDLHLRQVARQIEDEGEIELYALGVGLDLGTYYRHSLELDLQQGVENALFGEVLGLLGRGRARR</sequence>
<gene>
    <name evidence="2" type="ORF">DI599_07010</name>
</gene>
<comment type="caution">
    <text evidence="2">The sequence shown here is derived from an EMBL/GenBank/DDBJ whole genome shotgun (WGS) entry which is preliminary data.</text>
</comment>
<proteinExistence type="predicted"/>
<evidence type="ECO:0000259" key="1">
    <source>
        <dbReference type="Pfam" id="PF11775"/>
    </source>
</evidence>
<dbReference type="InterPro" id="IPR025861">
    <property type="entry name" value="CobT_VWA_dom"/>
</dbReference>
<dbReference type="PIRSF" id="PIRSF031715">
    <property type="entry name" value="Cob_chel_CobT"/>
    <property type="match status" value="1"/>
</dbReference>
<dbReference type="Pfam" id="PF11775">
    <property type="entry name" value="CobT_C"/>
    <property type="match status" value="1"/>
</dbReference>
<evidence type="ECO:0000313" key="2">
    <source>
        <dbReference type="EMBL" id="PZP24962.1"/>
    </source>
</evidence>
<accession>A0A2W5F1D2</accession>
<dbReference type="GO" id="GO:0009236">
    <property type="term" value="P:cobalamin biosynthetic process"/>
    <property type="evidence" value="ECO:0007669"/>
    <property type="project" value="InterPro"/>
</dbReference>
<reference evidence="2 3" key="1">
    <citation type="submission" date="2017-08" db="EMBL/GenBank/DDBJ databases">
        <title>Infants hospitalized years apart are colonized by the same room-sourced microbial strains.</title>
        <authorList>
            <person name="Brooks B."/>
            <person name="Olm M.R."/>
            <person name="Firek B.A."/>
            <person name="Baker R."/>
            <person name="Thomas B.C."/>
            <person name="Morowitz M.J."/>
            <person name="Banfield J.F."/>
        </authorList>
    </citation>
    <scope>NUCLEOTIDE SEQUENCE [LARGE SCALE GENOMIC DNA]</scope>
    <source>
        <strain evidence="2">S2_009_000_R2_77</strain>
    </source>
</reference>
<dbReference type="PANTHER" id="PTHR41248:SF1">
    <property type="entry name" value="NORD PROTEIN"/>
    <property type="match status" value="1"/>
</dbReference>
<dbReference type="RefSeq" id="WP_273230460.1">
    <property type="nucleotide sequence ID" value="NZ_QFOH01000007.1"/>
</dbReference>
<feature type="domain" description="Cobalamin biosynthesis protein CobT VWA" evidence="1">
    <location>
        <begin position="359"/>
        <end position="547"/>
    </location>
</feature>
<dbReference type="EMBL" id="QFOH01000007">
    <property type="protein sequence ID" value="PZP24962.1"/>
    <property type="molecule type" value="Genomic_DNA"/>
</dbReference>
<name>A0A2W5F1D2_9PSED</name>
<dbReference type="InterPro" id="IPR051928">
    <property type="entry name" value="NorD/CobT"/>
</dbReference>
<dbReference type="InterPro" id="IPR006538">
    <property type="entry name" value="CobT"/>
</dbReference>